<proteinExistence type="predicted"/>
<comment type="caution">
    <text evidence="1">The sequence shown here is derived from an EMBL/GenBank/DDBJ whole genome shotgun (WGS) entry which is preliminary data.</text>
</comment>
<reference evidence="1 2" key="1">
    <citation type="submission" date="2018-11" db="EMBL/GenBank/DDBJ databases">
        <title>Sequencing the genomes of 1000 actinobacteria strains.</title>
        <authorList>
            <person name="Klenk H.-P."/>
        </authorList>
    </citation>
    <scope>NUCLEOTIDE SEQUENCE [LARGE SCALE GENOMIC DNA]</scope>
    <source>
        <strain evidence="1 2">DSM 44254</strain>
    </source>
</reference>
<accession>A0A3N1CW42</accession>
<dbReference type="AlphaFoldDB" id="A0A3N1CW42"/>
<dbReference type="Proteomes" id="UP000272400">
    <property type="component" value="Unassembled WGS sequence"/>
</dbReference>
<keyword evidence="2" id="KW-1185">Reference proteome</keyword>
<gene>
    <name evidence="1" type="ORF">EDD29_3042</name>
</gene>
<evidence type="ECO:0000313" key="2">
    <source>
        <dbReference type="Proteomes" id="UP000272400"/>
    </source>
</evidence>
<evidence type="ECO:0000313" key="1">
    <source>
        <dbReference type="EMBL" id="ROO85497.1"/>
    </source>
</evidence>
<protein>
    <submittedName>
        <fullName evidence="1">Uncharacterized protein</fullName>
    </submittedName>
</protein>
<sequence>MSGRGEALSARRRTAIGLLGVAAAAATLVAYRNDGGTGRVDAAEPSRHPRVEIPAAEPGMRTLLVTPVRRGDLILDPIDLREGREISIMVICGGDGSIRVELGLPEPDRTNFVNDFECEGADAGATAFQGPVHFTATVAPKVVATGDVNWAVRIQEAPASR</sequence>
<name>A0A3N1CW42_9ACTN</name>
<dbReference type="RefSeq" id="WP_123665000.1">
    <property type="nucleotide sequence ID" value="NZ_RJKE01000001.1"/>
</dbReference>
<dbReference type="EMBL" id="RJKE01000001">
    <property type="protein sequence ID" value="ROO85497.1"/>
    <property type="molecule type" value="Genomic_DNA"/>
</dbReference>
<organism evidence="1 2">
    <name type="scientific">Actinocorallia herbida</name>
    <dbReference type="NCBI Taxonomy" id="58109"/>
    <lineage>
        <taxon>Bacteria</taxon>
        <taxon>Bacillati</taxon>
        <taxon>Actinomycetota</taxon>
        <taxon>Actinomycetes</taxon>
        <taxon>Streptosporangiales</taxon>
        <taxon>Thermomonosporaceae</taxon>
        <taxon>Actinocorallia</taxon>
    </lineage>
</organism>